<dbReference type="Pfam" id="PF06985">
    <property type="entry name" value="HET"/>
    <property type="match status" value="1"/>
</dbReference>
<evidence type="ECO:0000313" key="3">
    <source>
        <dbReference type="Proteomes" id="UP001305414"/>
    </source>
</evidence>
<comment type="caution">
    <text evidence="2">The sequence shown here is derived from an EMBL/GenBank/DDBJ whole genome shotgun (WGS) entry which is preliminary data.</text>
</comment>
<name>A0AAN7UUH0_9PEZI</name>
<evidence type="ECO:0000259" key="1">
    <source>
        <dbReference type="Pfam" id="PF06985"/>
    </source>
</evidence>
<reference evidence="2 3" key="1">
    <citation type="submission" date="2023-10" db="EMBL/GenBank/DDBJ databases">
        <title>Draft genome sequence of Xylaria bambusicola isolate GMP-LS, the root and basal stem rot pathogen of sugarcane in Indonesia.</title>
        <authorList>
            <person name="Selvaraj P."/>
            <person name="Muralishankar V."/>
            <person name="Muruganantham S."/>
            <person name="Sp S."/>
            <person name="Haryani S."/>
            <person name="Lau K.J.X."/>
            <person name="Naqvi N.I."/>
        </authorList>
    </citation>
    <scope>NUCLEOTIDE SEQUENCE [LARGE SCALE GENOMIC DNA]</scope>
    <source>
        <strain evidence="2">GMP-LS</strain>
    </source>
</reference>
<dbReference type="InterPro" id="IPR010730">
    <property type="entry name" value="HET"/>
</dbReference>
<dbReference type="AlphaFoldDB" id="A0AAN7UUH0"/>
<feature type="domain" description="Heterokaryon incompatibility" evidence="1">
    <location>
        <begin position="2"/>
        <end position="70"/>
    </location>
</feature>
<dbReference type="PANTHER" id="PTHR24148:SF73">
    <property type="entry name" value="HET DOMAIN PROTEIN (AFU_ORTHOLOGUE AFUA_8G01020)"/>
    <property type="match status" value="1"/>
</dbReference>
<gene>
    <name evidence="2" type="ORF">RRF57_010103</name>
</gene>
<accession>A0AAN7UUH0</accession>
<dbReference type="Proteomes" id="UP001305414">
    <property type="component" value="Unassembled WGS sequence"/>
</dbReference>
<dbReference type="InterPro" id="IPR052895">
    <property type="entry name" value="HetReg/Transcr_Mod"/>
</dbReference>
<organism evidence="2 3">
    <name type="scientific">Xylaria bambusicola</name>
    <dbReference type="NCBI Taxonomy" id="326684"/>
    <lineage>
        <taxon>Eukaryota</taxon>
        <taxon>Fungi</taxon>
        <taxon>Dikarya</taxon>
        <taxon>Ascomycota</taxon>
        <taxon>Pezizomycotina</taxon>
        <taxon>Sordariomycetes</taxon>
        <taxon>Xylariomycetidae</taxon>
        <taxon>Xylariales</taxon>
        <taxon>Xylariaceae</taxon>
        <taxon>Xylaria</taxon>
    </lineage>
</organism>
<protein>
    <recommendedName>
        <fullName evidence="1">Heterokaryon incompatibility domain-containing protein</fullName>
    </recommendedName>
</protein>
<evidence type="ECO:0000313" key="2">
    <source>
        <dbReference type="EMBL" id="KAK5634389.1"/>
    </source>
</evidence>
<keyword evidence="3" id="KW-1185">Reference proteome</keyword>
<dbReference type="PANTHER" id="PTHR24148">
    <property type="entry name" value="ANKYRIN REPEAT DOMAIN-CONTAINING PROTEIN 39 HOMOLOG-RELATED"/>
    <property type="match status" value="1"/>
</dbReference>
<dbReference type="EMBL" id="JAWHQM010000040">
    <property type="protein sequence ID" value="KAK5634389.1"/>
    <property type="molecule type" value="Genomic_DNA"/>
</dbReference>
<proteinExistence type="predicted"/>
<sequence length="83" mass="9110">MSTTQNLATALQHLRYKDEARIMWTDSVCINQNGLNEKSHQVAFMGEVCKNARQVVVWLGPAADNSGRAMTVFGEIGSQVAVD</sequence>